<name>A0ABQ2EYW2_9DEIO</name>
<dbReference type="EMBL" id="BMPP01000011">
    <property type="protein sequence ID" value="GGK31667.1"/>
    <property type="molecule type" value="Genomic_DNA"/>
</dbReference>
<protein>
    <recommendedName>
        <fullName evidence="3">DUF3619 family protein</fullName>
    </recommendedName>
</protein>
<organism evidence="1 2">
    <name type="scientific">Deinococcus malanensis</name>
    <dbReference type="NCBI Taxonomy" id="1706855"/>
    <lineage>
        <taxon>Bacteria</taxon>
        <taxon>Thermotogati</taxon>
        <taxon>Deinococcota</taxon>
        <taxon>Deinococci</taxon>
        <taxon>Deinococcales</taxon>
        <taxon>Deinococcaceae</taxon>
        <taxon>Deinococcus</taxon>
    </lineage>
</organism>
<gene>
    <name evidence="1" type="ORF">GCM10008955_26860</name>
</gene>
<dbReference type="Proteomes" id="UP000647587">
    <property type="component" value="Unassembled WGS sequence"/>
</dbReference>
<evidence type="ECO:0000313" key="2">
    <source>
        <dbReference type="Proteomes" id="UP000647587"/>
    </source>
</evidence>
<evidence type="ECO:0008006" key="3">
    <source>
        <dbReference type="Google" id="ProtNLM"/>
    </source>
</evidence>
<comment type="caution">
    <text evidence="1">The sequence shown here is derived from an EMBL/GenBank/DDBJ whole genome shotgun (WGS) entry which is preliminary data.</text>
</comment>
<evidence type="ECO:0000313" key="1">
    <source>
        <dbReference type="EMBL" id="GGK31667.1"/>
    </source>
</evidence>
<proteinExistence type="predicted"/>
<reference evidence="2" key="1">
    <citation type="journal article" date="2019" name="Int. J. Syst. Evol. Microbiol.">
        <title>The Global Catalogue of Microorganisms (GCM) 10K type strain sequencing project: providing services to taxonomists for standard genome sequencing and annotation.</title>
        <authorList>
            <consortium name="The Broad Institute Genomics Platform"/>
            <consortium name="The Broad Institute Genome Sequencing Center for Infectious Disease"/>
            <person name="Wu L."/>
            <person name="Ma J."/>
        </authorList>
    </citation>
    <scope>NUCLEOTIDE SEQUENCE [LARGE SCALE GENOMIC DNA]</scope>
    <source>
        <strain evidence="2">JCM 30331</strain>
    </source>
</reference>
<dbReference type="RefSeq" id="WP_189009623.1">
    <property type="nucleotide sequence ID" value="NZ_BMPP01000011.1"/>
</dbReference>
<accession>A0ABQ2EYW2</accession>
<keyword evidence="2" id="KW-1185">Reference proteome</keyword>
<sequence length="89" mass="9602">MSLHPDPELDRLFAQARALSTHDSGAAERFLTGHRTRQTQARRRQTGWLSALLASAAVVAGVSVLRPEAPDLPSSAAYAAYQDALGSEW</sequence>